<keyword evidence="1" id="KW-1133">Transmembrane helix</keyword>
<feature type="transmembrane region" description="Helical" evidence="1">
    <location>
        <begin position="43"/>
        <end position="71"/>
    </location>
</feature>
<reference evidence="3" key="1">
    <citation type="journal article" date="2022" name="Int. J. Mol. Sci.">
        <title>Draft Genome of Tanacetum Coccineum: Genomic Comparison of Closely Related Tanacetum-Family Plants.</title>
        <authorList>
            <person name="Yamashiro T."/>
            <person name="Shiraishi A."/>
            <person name="Nakayama K."/>
            <person name="Satake H."/>
        </authorList>
    </citation>
    <scope>NUCLEOTIDE SEQUENCE</scope>
</reference>
<gene>
    <name evidence="3" type="ORF">Tco_0876541</name>
</gene>
<accession>A0ABQ5BSI7</accession>
<evidence type="ECO:0000259" key="2">
    <source>
        <dbReference type="Pfam" id="PF00060"/>
    </source>
</evidence>
<evidence type="ECO:0000256" key="1">
    <source>
        <dbReference type="SAM" id="Phobius"/>
    </source>
</evidence>
<evidence type="ECO:0000313" key="4">
    <source>
        <dbReference type="Proteomes" id="UP001151760"/>
    </source>
</evidence>
<comment type="caution">
    <text evidence="3">The sequence shown here is derived from an EMBL/GenBank/DDBJ whole genome shotgun (WGS) entry which is preliminary data.</text>
</comment>
<organism evidence="3 4">
    <name type="scientific">Tanacetum coccineum</name>
    <dbReference type="NCBI Taxonomy" id="301880"/>
    <lineage>
        <taxon>Eukaryota</taxon>
        <taxon>Viridiplantae</taxon>
        <taxon>Streptophyta</taxon>
        <taxon>Embryophyta</taxon>
        <taxon>Tracheophyta</taxon>
        <taxon>Spermatophyta</taxon>
        <taxon>Magnoliopsida</taxon>
        <taxon>eudicotyledons</taxon>
        <taxon>Gunneridae</taxon>
        <taxon>Pentapetalae</taxon>
        <taxon>asterids</taxon>
        <taxon>campanulids</taxon>
        <taxon>Asterales</taxon>
        <taxon>Asteraceae</taxon>
        <taxon>Asteroideae</taxon>
        <taxon>Anthemideae</taxon>
        <taxon>Anthemidinae</taxon>
        <taxon>Tanacetum</taxon>
    </lineage>
</organism>
<dbReference type="InterPro" id="IPR001320">
    <property type="entry name" value="Iontro_rcpt_C"/>
</dbReference>
<keyword evidence="1" id="KW-0472">Membrane</keyword>
<proteinExistence type="predicted"/>
<evidence type="ECO:0000313" key="3">
    <source>
        <dbReference type="EMBL" id="GJT17835.1"/>
    </source>
</evidence>
<dbReference type="Proteomes" id="UP001151760">
    <property type="component" value="Unassembled WGS sequence"/>
</dbReference>
<sequence length="117" mass="12481">MNVNLMWKSVGSTSCVCTITDVSVNVGVAVCTVTDVSVNAKGFVVASIAFVWLLVVLILISSYIATLASLLTIEQFELASKGGSEEPWGFMHRFNIATDLVEVAKDADELGLARVLV</sequence>
<reference evidence="3" key="2">
    <citation type="submission" date="2022-01" db="EMBL/GenBank/DDBJ databases">
        <authorList>
            <person name="Yamashiro T."/>
            <person name="Shiraishi A."/>
            <person name="Satake H."/>
            <person name="Nakayama K."/>
        </authorList>
    </citation>
    <scope>NUCLEOTIDE SEQUENCE</scope>
</reference>
<protein>
    <submittedName>
        <fullName evidence="3">Ionotropic glutamate receptor, metazoa, periplasmic binding protein-like protein I</fullName>
    </submittedName>
</protein>
<name>A0ABQ5BSI7_9ASTR</name>
<feature type="domain" description="Ionotropic glutamate receptor C-terminal" evidence="2">
    <location>
        <begin position="29"/>
        <end position="77"/>
    </location>
</feature>
<keyword evidence="4" id="KW-1185">Reference proteome</keyword>
<dbReference type="Pfam" id="PF00060">
    <property type="entry name" value="Lig_chan"/>
    <property type="match status" value="1"/>
</dbReference>
<keyword evidence="1" id="KW-0812">Transmembrane</keyword>
<dbReference type="EMBL" id="BQNB010013591">
    <property type="protein sequence ID" value="GJT17835.1"/>
    <property type="molecule type" value="Genomic_DNA"/>
</dbReference>
<dbReference type="Gene3D" id="1.10.287.70">
    <property type="match status" value="1"/>
</dbReference>